<dbReference type="RefSeq" id="WP_068363841.1">
    <property type="nucleotide sequence ID" value="NZ_FOJN01000010.1"/>
</dbReference>
<feature type="transmembrane region" description="Helical" evidence="6">
    <location>
        <begin position="195"/>
        <end position="214"/>
    </location>
</feature>
<comment type="similarity">
    <text evidence="2">Belongs to the TspO/BZRP family.</text>
</comment>
<name>A0A1I0TVG9_9NOCA</name>
<feature type="transmembrane region" description="Helical" evidence="6">
    <location>
        <begin position="246"/>
        <end position="265"/>
    </location>
</feature>
<evidence type="ECO:0000313" key="7">
    <source>
        <dbReference type="EMBL" id="SFA55738.1"/>
    </source>
</evidence>
<dbReference type="PANTHER" id="PTHR33802:SF1">
    <property type="entry name" value="XK-RELATED PROTEIN"/>
    <property type="match status" value="1"/>
</dbReference>
<feature type="transmembrane region" description="Helical" evidence="6">
    <location>
        <begin position="20"/>
        <end position="47"/>
    </location>
</feature>
<evidence type="ECO:0000256" key="6">
    <source>
        <dbReference type="SAM" id="Phobius"/>
    </source>
</evidence>
<evidence type="ECO:0000313" key="8">
    <source>
        <dbReference type="Proteomes" id="UP000182054"/>
    </source>
</evidence>
<evidence type="ECO:0000256" key="2">
    <source>
        <dbReference type="ARBA" id="ARBA00007524"/>
    </source>
</evidence>
<keyword evidence="3 6" id="KW-0812">Transmembrane</keyword>
<proteinExistence type="inferred from homology"/>
<dbReference type="InterPro" id="IPR004307">
    <property type="entry name" value="TspO_MBR"/>
</dbReference>
<accession>A0A1I0TVG9</accession>
<reference evidence="7 8" key="1">
    <citation type="submission" date="2016-10" db="EMBL/GenBank/DDBJ databases">
        <authorList>
            <person name="de Groot N.N."/>
        </authorList>
    </citation>
    <scope>NUCLEOTIDE SEQUENCE [LARGE SCALE GENOMIC DNA]</scope>
    <source>
        <strain evidence="7 8">DSM 44908</strain>
    </source>
</reference>
<dbReference type="InterPro" id="IPR038330">
    <property type="entry name" value="TspO/MBR-related_sf"/>
</dbReference>
<sequence>MTTKTTHAGRSVTAPDRPGVMLVIVSALIAVLGGFLGSGAVVGTPIAEAAGGALSATATLVAPAGPAFSIWSVIYAGLIAYAVWQALPAQQRSARQRVLRRPVAATMILNAAWILVVQWGQVFLSVVVIVALLASLAVVFALLIRHPGERTSTAATAVDTVVTDGTFGLYLGWVSIATVANTSAWLASIGWTGGATLWAVVVLVVAALVGLFLARVSGGRIAQALSLSWGAWVAQGRLAGENVDTVVGWTAALAAAVVLVGTLALRVTARQRR</sequence>
<comment type="subcellular location">
    <subcellularLocation>
        <location evidence="1">Membrane</location>
        <topology evidence="1">Multi-pass membrane protein</topology>
    </subcellularLocation>
</comment>
<protein>
    <submittedName>
        <fullName evidence="7">TspO and MBR related proteins</fullName>
    </submittedName>
</protein>
<evidence type="ECO:0000256" key="5">
    <source>
        <dbReference type="ARBA" id="ARBA00023136"/>
    </source>
</evidence>
<keyword evidence="4 6" id="KW-1133">Transmembrane helix</keyword>
<keyword evidence="5 6" id="KW-0472">Membrane</keyword>
<feature type="transmembrane region" description="Helical" evidence="6">
    <location>
        <begin position="165"/>
        <end position="189"/>
    </location>
</feature>
<gene>
    <name evidence="7" type="ORF">SAMN05444374_11017</name>
</gene>
<dbReference type="GeneID" id="85486459"/>
<evidence type="ECO:0000256" key="4">
    <source>
        <dbReference type="ARBA" id="ARBA00022989"/>
    </source>
</evidence>
<evidence type="ECO:0000256" key="3">
    <source>
        <dbReference type="ARBA" id="ARBA00022692"/>
    </source>
</evidence>
<feature type="transmembrane region" description="Helical" evidence="6">
    <location>
        <begin position="122"/>
        <end position="144"/>
    </location>
</feature>
<dbReference type="PANTHER" id="PTHR33802">
    <property type="entry name" value="SI:CH211-161H7.5-RELATED"/>
    <property type="match status" value="1"/>
</dbReference>
<feature type="transmembrane region" description="Helical" evidence="6">
    <location>
        <begin position="221"/>
        <end position="240"/>
    </location>
</feature>
<dbReference type="EMBL" id="FOJN01000010">
    <property type="protein sequence ID" value="SFA55738.1"/>
    <property type="molecule type" value="Genomic_DNA"/>
</dbReference>
<dbReference type="Pfam" id="PF03073">
    <property type="entry name" value="TspO_MBR"/>
    <property type="match status" value="1"/>
</dbReference>
<evidence type="ECO:0000256" key="1">
    <source>
        <dbReference type="ARBA" id="ARBA00004141"/>
    </source>
</evidence>
<dbReference type="Gene3D" id="1.20.1260.100">
    <property type="entry name" value="TspO/MBR protein"/>
    <property type="match status" value="1"/>
</dbReference>
<dbReference type="GO" id="GO:0016020">
    <property type="term" value="C:membrane"/>
    <property type="evidence" value="ECO:0007669"/>
    <property type="project" value="UniProtKB-SubCell"/>
</dbReference>
<organism evidence="7 8">
    <name type="scientific">Rhodococcoides kroppenstedtii</name>
    <dbReference type="NCBI Taxonomy" id="293050"/>
    <lineage>
        <taxon>Bacteria</taxon>
        <taxon>Bacillati</taxon>
        <taxon>Actinomycetota</taxon>
        <taxon>Actinomycetes</taxon>
        <taxon>Mycobacteriales</taxon>
        <taxon>Nocardiaceae</taxon>
        <taxon>Rhodococcoides</taxon>
    </lineage>
</organism>
<feature type="transmembrane region" description="Helical" evidence="6">
    <location>
        <begin position="99"/>
        <end position="116"/>
    </location>
</feature>
<feature type="transmembrane region" description="Helical" evidence="6">
    <location>
        <begin position="67"/>
        <end position="87"/>
    </location>
</feature>
<dbReference type="Proteomes" id="UP000182054">
    <property type="component" value="Unassembled WGS sequence"/>
</dbReference>
<dbReference type="AlphaFoldDB" id="A0A1I0TVG9"/>